<sequence>MFPCREDGKLLRLCWLHDLCQDYSILLLYIKSSKVHFKVLVPQLCLTFCDPLDCCPPGSFVHGILQARILEWVAILFSMGSSRPRSGTLVWNPGLLHCRQILYCLSRQGTPKVRDKIAATLDRRKYEQMNVFQ</sequence>
<organism evidence="1 2">
    <name type="scientific">Rangifer tarandus platyrhynchus</name>
    <name type="common">Svalbard reindeer</name>
    <dbReference type="NCBI Taxonomy" id="3082113"/>
    <lineage>
        <taxon>Eukaryota</taxon>
        <taxon>Metazoa</taxon>
        <taxon>Chordata</taxon>
        <taxon>Craniata</taxon>
        <taxon>Vertebrata</taxon>
        <taxon>Euteleostomi</taxon>
        <taxon>Mammalia</taxon>
        <taxon>Eutheria</taxon>
        <taxon>Laurasiatheria</taxon>
        <taxon>Artiodactyla</taxon>
        <taxon>Ruminantia</taxon>
        <taxon>Pecora</taxon>
        <taxon>Cervidae</taxon>
        <taxon>Odocoileinae</taxon>
        <taxon>Rangifer</taxon>
    </lineage>
</organism>
<keyword evidence="2" id="KW-1185">Reference proteome</keyword>
<proteinExistence type="predicted"/>
<protein>
    <submittedName>
        <fullName evidence="1">Uncharacterized protein</fullName>
    </submittedName>
</protein>
<gene>
    <name evidence="1" type="ORF">MRATA1EN1_LOCUS4120</name>
</gene>
<dbReference type="EMBL" id="OX459948">
    <property type="protein sequence ID" value="CAI9155158.1"/>
    <property type="molecule type" value="Genomic_DNA"/>
</dbReference>
<name>A0ABN8Y154_RANTA</name>
<reference evidence="1" key="1">
    <citation type="submission" date="2023-04" db="EMBL/GenBank/DDBJ databases">
        <authorList>
            <consortium name="ELIXIR-Norway"/>
        </authorList>
    </citation>
    <scope>NUCLEOTIDE SEQUENCE [LARGE SCALE GENOMIC DNA]</scope>
</reference>
<accession>A0ABN8Y154</accession>
<evidence type="ECO:0000313" key="2">
    <source>
        <dbReference type="Proteomes" id="UP001176941"/>
    </source>
</evidence>
<evidence type="ECO:0000313" key="1">
    <source>
        <dbReference type="EMBL" id="CAI9155158.1"/>
    </source>
</evidence>
<dbReference type="Proteomes" id="UP001176941">
    <property type="component" value="Chromosome 12"/>
</dbReference>